<evidence type="ECO:0000313" key="3">
    <source>
        <dbReference type="Proteomes" id="UP000708347"/>
    </source>
</evidence>
<evidence type="ECO:0000313" key="2">
    <source>
        <dbReference type="EMBL" id="NTY62180.1"/>
    </source>
</evidence>
<keyword evidence="3" id="KW-1185">Reference proteome</keyword>
<proteinExistence type="predicted"/>
<dbReference type="SUPFAM" id="SSF52540">
    <property type="entry name" value="P-loop containing nucleoside triphosphate hydrolases"/>
    <property type="match status" value="1"/>
</dbReference>
<dbReference type="Proteomes" id="UP000708347">
    <property type="component" value="Unassembled WGS sequence"/>
</dbReference>
<gene>
    <name evidence="2" type="ORF">FEG63_21805</name>
</gene>
<dbReference type="Gene3D" id="3.40.50.300">
    <property type="entry name" value="P-loop containing nucleotide triphosphate hydrolases"/>
    <property type="match status" value="1"/>
</dbReference>
<sequence>MLDAPITRPRVLAVAMQKGGVGKTTTAINLAVCIAELGQRVALLDLDPQANATEGLAVEMGPDDVSMFEVLIDIEEDRVPLADALIESKWGVSVGAAHRAMRRLERYGLGPSGYTRFSRQVSELDFDVVIIDCPPNLGELTVAALAAADSVLATVKPGPDEIKALIELQRSVQETREGLNPRVNIDYVVSTIFDGRTLVAKDVRRNLEADWSSEYLGEVSQTVRVAEAKNRREPVVFYAPETETAADYRRIAKLIDERMPVHV</sequence>
<dbReference type="PIRSF" id="PIRSF009320">
    <property type="entry name" value="Nuc_binding_HP_1000"/>
    <property type="match status" value="1"/>
</dbReference>
<dbReference type="CDD" id="cd02042">
    <property type="entry name" value="ParAB_family"/>
    <property type="match status" value="1"/>
</dbReference>
<dbReference type="InterPro" id="IPR025669">
    <property type="entry name" value="AAA_dom"/>
</dbReference>
<accession>A0ABX2K372</accession>
<comment type="caution">
    <text evidence="2">The sequence shown here is derived from an EMBL/GenBank/DDBJ whole genome shotgun (WGS) entry which is preliminary data.</text>
</comment>
<dbReference type="InterPro" id="IPR050678">
    <property type="entry name" value="DNA_Partitioning_ATPase"/>
</dbReference>
<evidence type="ECO:0000259" key="1">
    <source>
        <dbReference type="Pfam" id="PF13614"/>
    </source>
</evidence>
<protein>
    <submittedName>
        <fullName evidence="2">ParA family protein</fullName>
    </submittedName>
</protein>
<dbReference type="RefSeq" id="WP_174399907.1">
    <property type="nucleotide sequence ID" value="NZ_VBSB01000014.1"/>
</dbReference>
<dbReference type="PANTHER" id="PTHR13696">
    <property type="entry name" value="P-LOOP CONTAINING NUCLEOSIDE TRIPHOSPHATE HYDROLASE"/>
    <property type="match status" value="1"/>
</dbReference>
<dbReference type="EMBL" id="VBSB01000014">
    <property type="protein sequence ID" value="NTY62180.1"/>
    <property type="molecule type" value="Genomic_DNA"/>
</dbReference>
<feature type="domain" description="AAA" evidence="1">
    <location>
        <begin position="10"/>
        <end position="185"/>
    </location>
</feature>
<name>A0ABX2K372_9MYCO</name>
<reference evidence="2 3" key="1">
    <citation type="submission" date="2019-05" db="EMBL/GenBank/DDBJ databases">
        <title>Mycolicibacterium sphagni ENV482 genome assembly.</title>
        <authorList>
            <person name="Chen W."/>
            <person name="Faulkner N.W."/>
            <person name="Hyman M.R."/>
        </authorList>
    </citation>
    <scope>NUCLEOTIDE SEQUENCE [LARGE SCALE GENOMIC DNA]</scope>
    <source>
        <strain evidence="2 3">ENV482</strain>
    </source>
</reference>
<dbReference type="PANTHER" id="PTHR13696:SF52">
    <property type="entry name" value="PARA FAMILY PROTEIN CT_582"/>
    <property type="match status" value="1"/>
</dbReference>
<dbReference type="InterPro" id="IPR027417">
    <property type="entry name" value="P-loop_NTPase"/>
</dbReference>
<organism evidence="2 3">
    <name type="scientific">Mycolicibacterium sphagni</name>
    <dbReference type="NCBI Taxonomy" id="1786"/>
    <lineage>
        <taxon>Bacteria</taxon>
        <taxon>Bacillati</taxon>
        <taxon>Actinomycetota</taxon>
        <taxon>Actinomycetes</taxon>
        <taxon>Mycobacteriales</taxon>
        <taxon>Mycobacteriaceae</taxon>
        <taxon>Mycolicibacterium</taxon>
    </lineage>
</organism>
<dbReference type="Pfam" id="PF13614">
    <property type="entry name" value="AAA_31"/>
    <property type="match status" value="1"/>
</dbReference>